<evidence type="ECO:0000256" key="2">
    <source>
        <dbReference type="SAM" id="Phobius"/>
    </source>
</evidence>
<dbReference type="EMBL" id="OX459120">
    <property type="protein sequence ID" value="CAI9098326.1"/>
    <property type="molecule type" value="Genomic_DNA"/>
</dbReference>
<protein>
    <submittedName>
        <fullName evidence="4">OLC1v1034948C1</fullName>
    </submittedName>
</protein>
<keyword evidence="2" id="KW-1133">Transmembrane helix</keyword>
<dbReference type="Proteomes" id="UP001161247">
    <property type="component" value="Chromosome 3"/>
</dbReference>
<evidence type="ECO:0000256" key="3">
    <source>
        <dbReference type="SAM" id="SignalP"/>
    </source>
</evidence>
<feature type="compositionally biased region" description="Basic residues" evidence="1">
    <location>
        <begin position="42"/>
        <end position="53"/>
    </location>
</feature>
<dbReference type="AlphaFoldDB" id="A0AAV1CSJ5"/>
<feature type="transmembrane region" description="Helical" evidence="2">
    <location>
        <begin position="110"/>
        <end position="132"/>
    </location>
</feature>
<keyword evidence="3" id="KW-0732">Signal</keyword>
<keyword evidence="2" id="KW-0472">Membrane</keyword>
<evidence type="ECO:0000313" key="5">
    <source>
        <dbReference type="Proteomes" id="UP001161247"/>
    </source>
</evidence>
<dbReference type="PANTHER" id="PTHR34558:SF9">
    <property type="entry name" value="F3L24.15 PROTEIN"/>
    <property type="match status" value="1"/>
</dbReference>
<accession>A0AAV1CSJ5</accession>
<feature type="chain" id="PRO_5043684730" evidence="3">
    <location>
        <begin position="22"/>
        <end position="156"/>
    </location>
</feature>
<sequence length="156" mass="16544">MARFVLLSLIFMAALIVAAEANDIASSPALSPSESKTEQAHRNRKIGGHHRPKAAVSPRLSPSEAPTIGKESTNHIEEHDSVHQDVALGSSEDDHVGSLHRRHHSVDRSVAGGGVILGGLATTFLVAIIWYIRATRRTIAAQEAANKPAAAPADQV</sequence>
<gene>
    <name evidence="4" type="ORF">OLC1_LOCUS8562</name>
</gene>
<evidence type="ECO:0000256" key="1">
    <source>
        <dbReference type="SAM" id="MobiDB-lite"/>
    </source>
</evidence>
<feature type="region of interest" description="Disordered" evidence="1">
    <location>
        <begin position="27"/>
        <end position="79"/>
    </location>
</feature>
<keyword evidence="5" id="KW-1185">Reference proteome</keyword>
<proteinExistence type="predicted"/>
<feature type="signal peptide" evidence="3">
    <location>
        <begin position="1"/>
        <end position="21"/>
    </location>
</feature>
<evidence type="ECO:0000313" key="4">
    <source>
        <dbReference type="EMBL" id="CAI9098326.1"/>
    </source>
</evidence>
<keyword evidence="2" id="KW-0812">Transmembrane</keyword>
<reference evidence="4" key="1">
    <citation type="submission" date="2023-03" db="EMBL/GenBank/DDBJ databases">
        <authorList>
            <person name="Julca I."/>
        </authorList>
    </citation>
    <scope>NUCLEOTIDE SEQUENCE</scope>
</reference>
<name>A0AAV1CSJ5_OLDCO</name>
<dbReference type="PANTHER" id="PTHR34558">
    <property type="entry name" value="EXPRESSED PROTEIN"/>
    <property type="match status" value="1"/>
</dbReference>
<organism evidence="4 5">
    <name type="scientific">Oldenlandia corymbosa var. corymbosa</name>
    <dbReference type="NCBI Taxonomy" id="529605"/>
    <lineage>
        <taxon>Eukaryota</taxon>
        <taxon>Viridiplantae</taxon>
        <taxon>Streptophyta</taxon>
        <taxon>Embryophyta</taxon>
        <taxon>Tracheophyta</taxon>
        <taxon>Spermatophyta</taxon>
        <taxon>Magnoliopsida</taxon>
        <taxon>eudicotyledons</taxon>
        <taxon>Gunneridae</taxon>
        <taxon>Pentapetalae</taxon>
        <taxon>asterids</taxon>
        <taxon>lamiids</taxon>
        <taxon>Gentianales</taxon>
        <taxon>Rubiaceae</taxon>
        <taxon>Rubioideae</taxon>
        <taxon>Spermacoceae</taxon>
        <taxon>Hedyotis-Oldenlandia complex</taxon>
        <taxon>Oldenlandia</taxon>
    </lineage>
</organism>